<dbReference type="EMBL" id="CP003220">
    <property type="protein sequence ID" value="EGB15927.1"/>
    <property type="molecule type" value="Genomic_DNA"/>
</dbReference>
<dbReference type="STRING" id="641491.DND132_2724"/>
<evidence type="ECO:0000256" key="1">
    <source>
        <dbReference type="SAM" id="MobiDB-lite"/>
    </source>
</evidence>
<evidence type="ECO:0000256" key="2">
    <source>
        <dbReference type="SAM" id="SignalP"/>
    </source>
</evidence>
<dbReference type="RefSeq" id="WP_014323353.1">
    <property type="nucleotide sequence ID" value="NC_016803.1"/>
</dbReference>
<gene>
    <name evidence="3" type="ORF">DND132_2724</name>
</gene>
<organism evidence="3 4">
    <name type="scientific">Pseudodesulfovibrio mercurii</name>
    <dbReference type="NCBI Taxonomy" id="641491"/>
    <lineage>
        <taxon>Bacteria</taxon>
        <taxon>Pseudomonadati</taxon>
        <taxon>Thermodesulfobacteriota</taxon>
        <taxon>Desulfovibrionia</taxon>
        <taxon>Desulfovibrionales</taxon>
        <taxon>Desulfovibrionaceae</taxon>
    </lineage>
</organism>
<dbReference type="AlphaFoldDB" id="F0JJ28"/>
<dbReference type="KEGG" id="ddn:DND132_2724"/>
<sequence precursor="true">MSHGNPRSKHLRLGLAAALLCLFLPALAFAYGGGGDVGKSTTGGPTGQDLPDWIDSTPYETGIEGEYVEPAPGTWGGYYTPEGRPTQKPGKNDTPWYNTPEYEFVEKLVIDQTQDKIIEMVLASNPQLLATVKALQAANGVYEFTRDAKDKLDKSKKDYQKALIGNMGSNLKGPDSEIPEMSSYTPGGGGPAPLNESIFMQ</sequence>
<reference evidence="3 4" key="1">
    <citation type="journal article" date="2011" name="J. Bacteriol.">
        <title>Genome sequence of the mercury-methylating strain Desulfovibrio desulfuricans ND132.</title>
        <authorList>
            <person name="Brown S.D."/>
            <person name="Gilmour C.C."/>
            <person name="Kucken A.M."/>
            <person name="Wall J.D."/>
            <person name="Elias D.A."/>
            <person name="Brandt C.C."/>
            <person name="Podar M."/>
            <person name="Chertkov O."/>
            <person name="Held B."/>
            <person name="Bruce D.C."/>
            <person name="Detter J.C."/>
            <person name="Tapia R."/>
            <person name="Han C.S."/>
            <person name="Goodwin L.A."/>
            <person name="Cheng J.F."/>
            <person name="Pitluck S."/>
            <person name="Woyke T."/>
            <person name="Mikhailova N."/>
            <person name="Ivanova N.N."/>
            <person name="Han J."/>
            <person name="Lucas S."/>
            <person name="Lapidus A.L."/>
            <person name="Land M.L."/>
            <person name="Hauser L.J."/>
            <person name="Palumbo A.V."/>
        </authorList>
    </citation>
    <scope>NUCLEOTIDE SEQUENCE [LARGE SCALE GENOMIC DNA]</scope>
    <source>
        <strain evidence="3 4">ND132</strain>
    </source>
</reference>
<keyword evidence="4" id="KW-1185">Reference proteome</keyword>
<evidence type="ECO:0000313" key="4">
    <source>
        <dbReference type="Proteomes" id="UP000007845"/>
    </source>
</evidence>
<dbReference type="Proteomes" id="UP000007845">
    <property type="component" value="Chromosome"/>
</dbReference>
<name>F0JJ28_9BACT</name>
<protein>
    <submittedName>
        <fullName evidence="3">Uncharacterized protein</fullName>
    </submittedName>
</protein>
<feature type="region of interest" description="Disordered" evidence="1">
    <location>
        <begin position="165"/>
        <end position="201"/>
    </location>
</feature>
<evidence type="ECO:0000313" key="3">
    <source>
        <dbReference type="EMBL" id="EGB15927.1"/>
    </source>
</evidence>
<proteinExistence type="predicted"/>
<dbReference type="HOGENOM" id="CLU_1358601_0_0_7"/>
<feature type="chain" id="PRO_5003251077" evidence="2">
    <location>
        <begin position="31"/>
        <end position="201"/>
    </location>
</feature>
<accession>F0JJ28</accession>
<feature type="signal peptide" evidence="2">
    <location>
        <begin position="1"/>
        <end position="30"/>
    </location>
</feature>
<keyword evidence="2" id="KW-0732">Signal</keyword>